<reference evidence="2" key="1">
    <citation type="journal article" date="2014" name="Front. Microbiol.">
        <title>High frequency of phylogenetically diverse reductive dehalogenase-homologous genes in deep subseafloor sedimentary metagenomes.</title>
        <authorList>
            <person name="Kawai M."/>
            <person name="Futagami T."/>
            <person name="Toyoda A."/>
            <person name="Takaki Y."/>
            <person name="Nishi S."/>
            <person name="Hori S."/>
            <person name="Arai W."/>
            <person name="Tsubouchi T."/>
            <person name="Morono Y."/>
            <person name="Uchiyama I."/>
            <person name="Ito T."/>
            <person name="Fujiyama A."/>
            <person name="Inagaki F."/>
            <person name="Takami H."/>
        </authorList>
    </citation>
    <scope>NUCLEOTIDE SEQUENCE</scope>
    <source>
        <strain evidence="2">Expedition CK06-06</strain>
    </source>
</reference>
<dbReference type="SMART" id="SM00513">
    <property type="entry name" value="SAP"/>
    <property type="match status" value="1"/>
</dbReference>
<dbReference type="InterPro" id="IPR036361">
    <property type="entry name" value="SAP_dom_sf"/>
</dbReference>
<comment type="caution">
    <text evidence="2">The sequence shown here is derived from an EMBL/GenBank/DDBJ whole genome shotgun (WGS) entry which is preliminary data.</text>
</comment>
<dbReference type="InterPro" id="IPR003034">
    <property type="entry name" value="SAP_dom"/>
</dbReference>
<dbReference type="AlphaFoldDB" id="X1KGW9"/>
<dbReference type="PROSITE" id="PS50800">
    <property type="entry name" value="SAP"/>
    <property type="match status" value="1"/>
</dbReference>
<dbReference type="SUPFAM" id="SSF68906">
    <property type="entry name" value="SAP domain"/>
    <property type="match status" value="1"/>
</dbReference>
<protein>
    <recommendedName>
        <fullName evidence="1">SAP domain-containing protein</fullName>
    </recommendedName>
</protein>
<feature type="domain" description="SAP" evidence="1">
    <location>
        <begin position="99"/>
        <end position="133"/>
    </location>
</feature>
<organism evidence="2">
    <name type="scientific">marine sediment metagenome</name>
    <dbReference type="NCBI Taxonomy" id="412755"/>
    <lineage>
        <taxon>unclassified sequences</taxon>
        <taxon>metagenomes</taxon>
        <taxon>ecological metagenomes</taxon>
    </lineage>
</organism>
<dbReference type="Gene3D" id="1.10.720.30">
    <property type="entry name" value="SAP domain"/>
    <property type="match status" value="1"/>
</dbReference>
<name>X1KGW9_9ZZZZ</name>
<dbReference type="Pfam" id="PF02037">
    <property type="entry name" value="SAP"/>
    <property type="match status" value="1"/>
</dbReference>
<gene>
    <name evidence="2" type="ORF">S03H2_58660</name>
</gene>
<evidence type="ECO:0000313" key="2">
    <source>
        <dbReference type="EMBL" id="GAH89394.1"/>
    </source>
</evidence>
<evidence type="ECO:0000259" key="1">
    <source>
        <dbReference type="PROSITE" id="PS50800"/>
    </source>
</evidence>
<feature type="non-terminal residue" evidence="2">
    <location>
        <position position="248"/>
    </location>
</feature>
<dbReference type="EMBL" id="BARU01037680">
    <property type="protein sequence ID" value="GAH89394.1"/>
    <property type="molecule type" value="Genomic_DNA"/>
</dbReference>
<sequence length="248" mass="26831">NDNEVVQPNDNEVQTVDAPDVGFVSATTNDVTVVKPKAVQVVKKSNDLNDQIRSADLPLSEMIVVLKQVYGVDQISDLNISQLMTKPIKLKLVMNYNNLKKLKISELKAILKTRKEKVGGKKEVLIQRILNPTQDQTTTNEQEMPLGVDESGTVSNIVGVNVAMNIPELGPLNTLDEPEIALEASNLLAPLGADTLESIVAPLETDTSSLSNISLESVKSPLDVTLSELTPLESVKSPLDVTLSELTP</sequence>
<accession>X1KGW9</accession>
<proteinExistence type="predicted"/>
<feature type="non-terminal residue" evidence="2">
    <location>
        <position position="1"/>
    </location>
</feature>